<evidence type="ECO:0000256" key="11">
    <source>
        <dbReference type="SAM" id="Phobius"/>
    </source>
</evidence>
<evidence type="ECO:0000256" key="2">
    <source>
        <dbReference type="ARBA" id="ARBA00008335"/>
    </source>
</evidence>
<keyword evidence="6 11" id="KW-1133">Transmembrane helix</keyword>
<dbReference type="Gene3D" id="1.20.1250.20">
    <property type="entry name" value="MFS general substrate transporter like domains"/>
    <property type="match status" value="3"/>
</dbReference>
<feature type="domain" description="Major facilitator superfamily (MFS) profile" evidence="12">
    <location>
        <begin position="676"/>
        <end position="1092"/>
    </location>
</feature>
<dbReference type="Pfam" id="PF07690">
    <property type="entry name" value="MFS_1"/>
    <property type="match status" value="2"/>
</dbReference>
<feature type="transmembrane region" description="Helical" evidence="11">
    <location>
        <begin position="474"/>
        <end position="494"/>
    </location>
</feature>
<keyword evidence="5 11" id="KW-0812">Transmembrane</keyword>
<dbReference type="OrthoDB" id="4078873at2759"/>
<feature type="transmembrane region" description="Helical" evidence="11">
    <location>
        <begin position="216"/>
        <end position="238"/>
    </location>
</feature>
<feature type="transmembrane region" description="Helical" evidence="11">
    <location>
        <begin position="804"/>
        <end position="825"/>
    </location>
</feature>
<evidence type="ECO:0000256" key="4">
    <source>
        <dbReference type="ARBA" id="ARBA00022496"/>
    </source>
</evidence>
<comment type="similarity">
    <text evidence="2">Belongs to the major facilitator superfamily.</text>
</comment>
<feature type="compositionally biased region" description="Basic and acidic residues" evidence="10">
    <location>
        <begin position="24"/>
        <end position="41"/>
    </location>
</feature>
<feature type="transmembrane region" description="Helical" evidence="11">
    <location>
        <begin position="771"/>
        <end position="792"/>
    </location>
</feature>
<feature type="transmembrane region" description="Helical" evidence="11">
    <location>
        <begin position="673"/>
        <end position="695"/>
    </location>
</feature>
<feature type="transmembrane region" description="Helical" evidence="11">
    <location>
        <begin position="999"/>
        <end position="1019"/>
    </location>
</feature>
<dbReference type="PANTHER" id="PTHR23501:SF50">
    <property type="entry name" value="MFS SIDEROCHROME IRON TRANSPORTER MIRB (AFU_ORTHOLOGUE AFUA_3G03640)-RELATED"/>
    <property type="match status" value="1"/>
</dbReference>
<evidence type="ECO:0000256" key="10">
    <source>
        <dbReference type="SAM" id="MobiDB-lite"/>
    </source>
</evidence>
<dbReference type="GO" id="GO:0022857">
    <property type="term" value="F:transmembrane transporter activity"/>
    <property type="evidence" value="ECO:0007669"/>
    <property type="project" value="InterPro"/>
</dbReference>
<accession>A0A7C8IVL8</accession>
<keyword evidence="14" id="KW-1185">Reference proteome</keyword>
<keyword evidence="4" id="KW-0410">Iron transport</keyword>
<dbReference type="AlphaFoldDB" id="A0A7C8IVL8"/>
<feature type="transmembrane region" description="Helical" evidence="11">
    <location>
        <begin position="158"/>
        <end position="175"/>
    </location>
</feature>
<feature type="compositionally biased region" description="Basic and acidic residues" evidence="10">
    <location>
        <begin position="1"/>
        <end position="13"/>
    </location>
</feature>
<evidence type="ECO:0000256" key="8">
    <source>
        <dbReference type="ARBA" id="ARBA00023065"/>
    </source>
</evidence>
<dbReference type="InterPro" id="IPR011701">
    <property type="entry name" value="MFS"/>
</dbReference>
<keyword evidence="7" id="KW-0408">Iron</keyword>
<dbReference type="InterPro" id="IPR036259">
    <property type="entry name" value="MFS_trans_sf"/>
</dbReference>
<evidence type="ECO:0000256" key="3">
    <source>
        <dbReference type="ARBA" id="ARBA00022448"/>
    </source>
</evidence>
<feature type="transmembrane region" description="Helical" evidence="11">
    <location>
        <begin position="380"/>
        <end position="400"/>
    </location>
</feature>
<feature type="transmembrane region" description="Helical" evidence="11">
    <location>
        <begin position="744"/>
        <end position="765"/>
    </location>
</feature>
<evidence type="ECO:0000256" key="5">
    <source>
        <dbReference type="ARBA" id="ARBA00022692"/>
    </source>
</evidence>
<dbReference type="PROSITE" id="PS50850">
    <property type="entry name" value="MFS"/>
    <property type="match status" value="2"/>
</dbReference>
<feature type="transmembrane region" description="Helical" evidence="11">
    <location>
        <begin position="271"/>
        <end position="290"/>
    </location>
</feature>
<dbReference type="InParanoid" id="A0A7C8IVL8"/>
<protein>
    <recommendedName>
        <fullName evidence="12">Major facilitator superfamily (MFS) profile domain-containing protein</fullName>
    </recommendedName>
</protein>
<dbReference type="FunFam" id="1.20.1250.20:FF:000284">
    <property type="entry name" value="Siderophore iron transporter mirB"/>
    <property type="match status" value="1"/>
</dbReference>
<feature type="transmembrane region" description="Helical" evidence="11">
    <location>
        <begin position="969"/>
        <end position="987"/>
    </location>
</feature>
<evidence type="ECO:0000256" key="1">
    <source>
        <dbReference type="ARBA" id="ARBA00004141"/>
    </source>
</evidence>
<feature type="transmembrane region" description="Helical" evidence="11">
    <location>
        <begin position="187"/>
        <end position="204"/>
    </location>
</feature>
<dbReference type="EMBL" id="WUBL01000013">
    <property type="protein sequence ID" value="KAF2971438.1"/>
    <property type="molecule type" value="Genomic_DNA"/>
</dbReference>
<feature type="transmembrane region" description="Helical" evidence="11">
    <location>
        <begin position="406"/>
        <end position="427"/>
    </location>
</feature>
<dbReference type="GO" id="GO:0006826">
    <property type="term" value="P:iron ion transport"/>
    <property type="evidence" value="ECO:0007669"/>
    <property type="project" value="UniProtKB-KW"/>
</dbReference>
<reference evidence="13 14" key="1">
    <citation type="submission" date="2019-12" db="EMBL/GenBank/DDBJ databases">
        <title>Draft genome sequence of the ascomycete Xylaria multiplex DSM 110363.</title>
        <authorList>
            <person name="Buettner E."/>
            <person name="Kellner H."/>
        </authorList>
    </citation>
    <scope>NUCLEOTIDE SEQUENCE [LARGE SCALE GENOMIC DNA]</scope>
    <source>
        <strain evidence="13 14">DSM 110363</strain>
    </source>
</reference>
<evidence type="ECO:0000259" key="12">
    <source>
        <dbReference type="PROSITE" id="PS50850"/>
    </source>
</evidence>
<dbReference type="GO" id="GO:0005886">
    <property type="term" value="C:plasma membrane"/>
    <property type="evidence" value="ECO:0007669"/>
    <property type="project" value="TreeGrafter"/>
</dbReference>
<feature type="transmembrane region" description="Helical" evidence="11">
    <location>
        <begin position="434"/>
        <end position="454"/>
    </location>
</feature>
<sequence length="1126" mass="123776">MAADEASSKREDVSNVAAVNDPEQPDRINDPEKPTLERPDENLQRGVQDIEALTLSWSRTALIAVFVNIWALYLVNAFQSSILYDLVPYATSDFGSHSLLNVIYIIADAVSAAVFIPLSRIVDVWGRAEGFLMMIAFATLGLVIMAASNSLAALSAGYVFYTVGTSGMTYCVDVITADASKLKNRALAFAFTSSPYIITAFSGPKASSRFQETVGWRWGFGAFAIIFPIVSAPLYFVLKFNIRKAKKEGTLVEEKNNRTILQTIWFCIKEFDLIGVVLFSTGLVVFLLPFDIATSAPYGWGSAYIIAMIVVGLVVLVIFGFYESLLAPTPMLNFQLLSDRTVIGACALDATYQVAYYCWNNYFTSFLQVVNDLGIAEAGYVNNTFDVVSGLLLFLVGYLIRRSGRFKWLLYIAVPLYIFAQGLMIYFRRPNQSVGYLVFCQVLVSIGGSVFIIVEQLAILAAVEHRQVASALGLLYVVGTVGGSLGATISGAIWTNTFEGALERYLPASALPNLEDIYGDLTTQLSYPIGSATRLAIQSAYAYAQTRMLAAGTGIMDLFNAGYLVVCAVIWGNHAAWHLNVTISLLACYRQVHYRDAAANHCSFGCTTLLSDVHYTPLKEADTEKTRLIFSSTEVAQLGDPDKIGDVDPSLESYATIMATNPPNPWGPGYIRLYFLAATIFLCSTMSGFDSSLMGSINALPNYTEYFGLPATGNASTGIVFAIFQVGQIAGALFVWLMDWYGRIWHIFFGCLGVIVGTIVTGLATDLPTFIGGRFLLSFFATLTTTAAPLYLVEISPAANRATIAGTFNTFYYVGSILATSSVYGCHKHLADQGNLDWRIPIWLQAVCAGLVLLVIKFFPESPRYLILIDKHEEARQIITKYHTNGDPNHPLVDFQMKEMLHSIEGTSKATWKDLFDLRVLVETRSSQYRLMLNMVFSWFAQFSGNNIISYYLPVMLDAVGVTDTDTKLMLMGSTFGMTICLAFVAAGSAGKIEYNSNAAATLSIVFIFAFGAVFSGAFTPMQPVYPAEVVSNRMRAKAMGAYKITSGAAGFLNTFVTPIALSSIGYWFYVFFVFWDSFEFAFVYFFFVETKGLTLEELDVIFKADNPRKASVEAKKRLQAMQNGQ</sequence>
<feature type="transmembrane region" description="Helical" evidence="11">
    <location>
        <begin position="1067"/>
        <end position="1088"/>
    </location>
</feature>
<feature type="transmembrane region" description="Helical" evidence="11">
    <location>
        <begin position="98"/>
        <end position="118"/>
    </location>
</feature>
<feature type="transmembrane region" description="Helical" evidence="11">
    <location>
        <begin position="130"/>
        <end position="152"/>
    </location>
</feature>
<comment type="caution">
    <text evidence="13">The sequence shown here is derived from an EMBL/GenBank/DDBJ whole genome shotgun (WGS) entry which is preliminary data.</text>
</comment>
<feature type="transmembrane region" description="Helical" evidence="11">
    <location>
        <begin position="302"/>
        <end position="322"/>
    </location>
</feature>
<dbReference type="InterPro" id="IPR005828">
    <property type="entry name" value="MFS_sugar_transport-like"/>
</dbReference>
<dbReference type="SUPFAM" id="SSF103473">
    <property type="entry name" value="MFS general substrate transporter"/>
    <property type="match status" value="3"/>
</dbReference>
<feature type="transmembrane region" description="Helical" evidence="11">
    <location>
        <begin position="60"/>
        <end position="78"/>
    </location>
</feature>
<comment type="subcellular location">
    <subcellularLocation>
        <location evidence="1">Membrane</location>
        <topology evidence="1">Multi-pass membrane protein</topology>
    </subcellularLocation>
</comment>
<dbReference type="Proteomes" id="UP000481858">
    <property type="component" value="Unassembled WGS sequence"/>
</dbReference>
<dbReference type="PANTHER" id="PTHR23501">
    <property type="entry name" value="MAJOR FACILITATOR SUPERFAMILY"/>
    <property type="match status" value="1"/>
</dbReference>
<name>A0A7C8IVL8_9PEZI</name>
<keyword evidence="9 11" id="KW-0472">Membrane</keyword>
<feature type="region of interest" description="Disordered" evidence="10">
    <location>
        <begin position="1"/>
        <end position="41"/>
    </location>
</feature>
<keyword evidence="8" id="KW-0406">Ion transport</keyword>
<organism evidence="13 14">
    <name type="scientific">Xylaria multiplex</name>
    <dbReference type="NCBI Taxonomy" id="323545"/>
    <lineage>
        <taxon>Eukaryota</taxon>
        <taxon>Fungi</taxon>
        <taxon>Dikarya</taxon>
        <taxon>Ascomycota</taxon>
        <taxon>Pezizomycotina</taxon>
        <taxon>Sordariomycetes</taxon>
        <taxon>Xylariomycetidae</taxon>
        <taxon>Xylariales</taxon>
        <taxon>Xylariaceae</taxon>
        <taxon>Xylaria</taxon>
    </lineage>
</organism>
<gene>
    <name evidence="13" type="ORF">GQX73_g2128</name>
</gene>
<dbReference type="GO" id="GO:0012505">
    <property type="term" value="C:endomembrane system"/>
    <property type="evidence" value="ECO:0007669"/>
    <property type="project" value="UniProtKB-SubCell"/>
</dbReference>
<feature type="domain" description="Major facilitator superfamily (MFS) profile" evidence="12">
    <location>
        <begin position="65"/>
        <end position="527"/>
    </location>
</feature>
<evidence type="ECO:0000313" key="13">
    <source>
        <dbReference type="EMBL" id="KAF2971438.1"/>
    </source>
</evidence>
<dbReference type="InterPro" id="IPR020846">
    <property type="entry name" value="MFS_dom"/>
</dbReference>
<dbReference type="GO" id="GO:0010106">
    <property type="term" value="P:cellular response to iron ion starvation"/>
    <property type="evidence" value="ECO:0007669"/>
    <property type="project" value="UniProtKB-ARBA"/>
</dbReference>
<evidence type="ECO:0000256" key="7">
    <source>
        <dbReference type="ARBA" id="ARBA00023004"/>
    </source>
</evidence>
<evidence type="ECO:0000313" key="14">
    <source>
        <dbReference type="Proteomes" id="UP000481858"/>
    </source>
</evidence>
<feature type="transmembrane region" description="Helical" evidence="11">
    <location>
        <begin position="840"/>
        <end position="859"/>
    </location>
</feature>
<proteinExistence type="inferred from homology"/>
<evidence type="ECO:0000256" key="6">
    <source>
        <dbReference type="ARBA" id="ARBA00022989"/>
    </source>
</evidence>
<dbReference type="Pfam" id="PF00083">
    <property type="entry name" value="Sugar_tr"/>
    <property type="match status" value="2"/>
</dbReference>
<feature type="transmembrane region" description="Helical" evidence="11">
    <location>
        <begin position="715"/>
        <end position="737"/>
    </location>
</feature>
<keyword evidence="3" id="KW-0813">Transport</keyword>
<feature type="transmembrane region" description="Helical" evidence="11">
    <location>
        <begin position="931"/>
        <end position="949"/>
    </location>
</feature>
<dbReference type="FunFam" id="1.20.1250.20:FF:000302">
    <property type="entry name" value="MFS siderochrome iron transporter MirB"/>
    <property type="match status" value="1"/>
</dbReference>
<evidence type="ECO:0000256" key="9">
    <source>
        <dbReference type="ARBA" id="ARBA00023136"/>
    </source>
</evidence>